<dbReference type="AlphaFoldDB" id="A0A0A9ADF9"/>
<name>A0A0A9ADF9_ARUDO</name>
<organism evidence="2">
    <name type="scientific">Arundo donax</name>
    <name type="common">Giant reed</name>
    <name type="synonym">Donax arundinaceus</name>
    <dbReference type="NCBI Taxonomy" id="35708"/>
    <lineage>
        <taxon>Eukaryota</taxon>
        <taxon>Viridiplantae</taxon>
        <taxon>Streptophyta</taxon>
        <taxon>Embryophyta</taxon>
        <taxon>Tracheophyta</taxon>
        <taxon>Spermatophyta</taxon>
        <taxon>Magnoliopsida</taxon>
        <taxon>Liliopsida</taxon>
        <taxon>Poales</taxon>
        <taxon>Poaceae</taxon>
        <taxon>PACMAD clade</taxon>
        <taxon>Arundinoideae</taxon>
        <taxon>Arundineae</taxon>
        <taxon>Arundo</taxon>
    </lineage>
</organism>
<reference evidence="2" key="1">
    <citation type="submission" date="2014-09" db="EMBL/GenBank/DDBJ databases">
        <authorList>
            <person name="Magalhaes I.L.F."/>
            <person name="Oliveira U."/>
            <person name="Santos F.R."/>
            <person name="Vidigal T.H.D.A."/>
            <person name="Brescovit A.D."/>
            <person name="Santos A.J."/>
        </authorList>
    </citation>
    <scope>NUCLEOTIDE SEQUENCE</scope>
    <source>
        <tissue evidence="2">Shoot tissue taken approximately 20 cm above the soil surface</tissue>
    </source>
</reference>
<sequence>MVRCMASVSQCGTAGLGLVVGQVVHDHGEQSGDHDDKEAMAAATTKTTTTPAEDVSSTASYRAPAMACEEVASHAAEAESRAPPSAPTPTATQWDNEEAILHL</sequence>
<feature type="compositionally biased region" description="Low complexity" evidence="1">
    <location>
        <begin position="40"/>
        <end position="52"/>
    </location>
</feature>
<protein>
    <submittedName>
        <fullName evidence="2">Uncharacterized protein</fullName>
    </submittedName>
</protein>
<reference evidence="2" key="2">
    <citation type="journal article" date="2015" name="Data Brief">
        <title>Shoot transcriptome of the giant reed, Arundo donax.</title>
        <authorList>
            <person name="Barrero R.A."/>
            <person name="Guerrero F.D."/>
            <person name="Moolhuijzen P."/>
            <person name="Goolsby J.A."/>
            <person name="Tidwell J."/>
            <person name="Bellgard S.E."/>
            <person name="Bellgard M.I."/>
        </authorList>
    </citation>
    <scope>NUCLEOTIDE SEQUENCE</scope>
    <source>
        <tissue evidence="2">Shoot tissue taken approximately 20 cm above the soil surface</tissue>
    </source>
</reference>
<proteinExistence type="predicted"/>
<evidence type="ECO:0000256" key="1">
    <source>
        <dbReference type="SAM" id="MobiDB-lite"/>
    </source>
</evidence>
<feature type="compositionally biased region" description="Basic and acidic residues" evidence="1">
    <location>
        <begin position="27"/>
        <end position="39"/>
    </location>
</feature>
<accession>A0A0A9ADF9</accession>
<dbReference type="EMBL" id="GBRH01249902">
    <property type="protein sequence ID" value="JAD47993.1"/>
    <property type="molecule type" value="Transcribed_RNA"/>
</dbReference>
<evidence type="ECO:0000313" key="2">
    <source>
        <dbReference type="EMBL" id="JAD47993.1"/>
    </source>
</evidence>
<feature type="region of interest" description="Disordered" evidence="1">
    <location>
        <begin position="27"/>
        <end position="103"/>
    </location>
</feature>